<protein>
    <submittedName>
        <fullName evidence="2">Uncharacterized protein</fullName>
    </submittedName>
</protein>
<keyword evidence="1" id="KW-1133">Transmembrane helix</keyword>
<name>A0ABP0EUV4_CLALP</name>
<dbReference type="Proteomes" id="UP001642483">
    <property type="component" value="Unassembled WGS sequence"/>
</dbReference>
<sequence length="68" mass="7580">MGTRKYLVKESMDDYPRARKSVERLRILNRCVDSVTAVFLLGLFTASRVTSYAVDAISYISGYAAGLL</sequence>
<evidence type="ECO:0000313" key="2">
    <source>
        <dbReference type="EMBL" id="CAK8671097.1"/>
    </source>
</evidence>
<reference evidence="2 3" key="1">
    <citation type="submission" date="2024-02" db="EMBL/GenBank/DDBJ databases">
        <authorList>
            <person name="Daric V."/>
            <person name="Darras S."/>
        </authorList>
    </citation>
    <scope>NUCLEOTIDE SEQUENCE [LARGE SCALE GENOMIC DNA]</scope>
</reference>
<accession>A0ABP0EUV4</accession>
<evidence type="ECO:0000256" key="1">
    <source>
        <dbReference type="SAM" id="Phobius"/>
    </source>
</evidence>
<keyword evidence="1" id="KW-0472">Membrane</keyword>
<keyword evidence="1" id="KW-0812">Transmembrane</keyword>
<organism evidence="2 3">
    <name type="scientific">Clavelina lepadiformis</name>
    <name type="common">Light-bulb sea squirt</name>
    <name type="synonym">Ascidia lepadiformis</name>
    <dbReference type="NCBI Taxonomy" id="159417"/>
    <lineage>
        <taxon>Eukaryota</taxon>
        <taxon>Metazoa</taxon>
        <taxon>Chordata</taxon>
        <taxon>Tunicata</taxon>
        <taxon>Ascidiacea</taxon>
        <taxon>Aplousobranchia</taxon>
        <taxon>Clavelinidae</taxon>
        <taxon>Clavelina</taxon>
    </lineage>
</organism>
<evidence type="ECO:0000313" key="3">
    <source>
        <dbReference type="Proteomes" id="UP001642483"/>
    </source>
</evidence>
<gene>
    <name evidence="2" type="ORF">CVLEPA_LOCUS118</name>
</gene>
<feature type="transmembrane region" description="Helical" evidence="1">
    <location>
        <begin position="27"/>
        <end position="46"/>
    </location>
</feature>
<proteinExistence type="predicted"/>
<keyword evidence="3" id="KW-1185">Reference proteome</keyword>
<comment type="caution">
    <text evidence="2">The sequence shown here is derived from an EMBL/GenBank/DDBJ whole genome shotgun (WGS) entry which is preliminary data.</text>
</comment>
<dbReference type="EMBL" id="CAWYQH010000001">
    <property type="protein sequence ID" value="CAK8671097.1"/>
    <property type="molecule type" value="Genomic_DNA"/>
</dbReference>